<dbReference type="PANTHER" id="PTHR43352">
    <property type="entry name" value="ACETYL-COA SYNTHETASE"/>
    <property type="match status" value="1"/>
</dbReference>
<dbReference type="InterPro" id="IPR020845">
    <property type="entry name" value="AMP-binding_CS"/>
</dbReference>
<dbReference type="EMBL" id="JAAIKB010000001">
    <property type="protein sequence ID" value="NGM18773.1"/>
    <property type="molecule type" value="Genomic_DNA"/>
</dbReference>
<keyword evidence="2 7" id="KW-0436">Ligase</keyword>
<reference evidence="7 8" key="1">
    <citation type="submission" date="2020-02" db="EMBL/GenBank/DDBJ databases">
        <authorList>
            <person name="Kim H.M."/>
            <person name="Jeon C.O."/>
        </authorList>
    </citation>
    <scope>NUCLEOTIDE SEQUENCE [LARGE SCALE GENOMIC DNA]</scope>
    <source>
        <strain evidence="7 8">PeD5</strain>
    </source>
</reference>
<dbReference type="GO" id="GO:0005524">
    <property type="term" value="F:ATP binding"/>
    <property type="evidence" value="ECO:0007669"/>
    <property type="project" value="UniProtKB-KW"/>
</dbReference>
<dbReference type="GO" id="GO:0016878">
    <property type="term" value="F:acid-thiol ligase activity"/>
    <property type="evidence" value="ECO:0007669"/>
    <property type="project" value="UniProtKB-ARBA"/>
</dbReference>
<evidence type="ECO:0000256" key="1">
    <source>
        <dbReference type="ARBA" id="ARBA00006432"/>
    </source>
</evidence>
<dbReference type="InterPro" id="IPR011957">
    <property type="entry name" value="Benz_CoA_lig"/>
</dbReference>
<dbReference type="CDD" id="cd05958">
    <property type="entry name" value="ABCL"/>
    <property type="match status" value="1"/>
</dbReference>
<keyword evidence="3" id="KW-0547">Nucleotide-binding</keyword>
<dbReference type="InterPro" id="IPR045851">
    <property type="entry name" value="AMP-bd_C_sf"/>
</dbReference>
<protein>
    <submittedName>
        <fullName evidence="7">Benzoate-CoA ligase family protein</fullName>
    </submittedName>
</protein>
<feature type="domain" description="AMP-dependent synthetase/ligase" evidence="5">
    <location>
        <begin position="59"/>
        <end position="398"/>
    </location>
</feature>
<dbReference type="PROSITE" id="PS00455">
    <property type="entry name" value="AMP_BINDING"/>
    <property type="match status" value="1"/>
</dbReference>
<evidence type="ECO:0000313" key="8">
    <source>
        <dbReference type="Proteomes" id="UP000475385"/>
    </source>
</evidence>
<evidence type="ECO:0000256" key="3">
    <source>
        <dbReference type="ARBA" id="ARBA00022741"/>
    </source>
</evidence>
<organism evidence="7 8">
    <name type="scientific">Falsiroseomonas algicola</name>
    <dbReference type="NCBI Taxonomy" id="2716930"/>
    <lineage>
        <taxon>Bacteria</taxon>
        <taxon>Pseudomonadati</taxon>
        <taxon>Pseudomonadota</taxon>
        <taxon>Alphaproteobacteria</taxon>
        <taxon>Acetobacterales</taxon>
        <taxon>Roseomonadaceae</taxon>
        <taxon>Falsiroseomonas</taxon>
    </lineage>
</organism>
<dbReference type="Proteomes" id="UP000475385">
    <property type="component" value="Unassembled WGS sequence"/>
</dbReference>
<keyword evidence="4" id="KW-0067">ATP-binding</keyword>
<dbReference type="SUPFAM" id="SSF56801">
    <property type="entry name" value="Acetyl-CoA synthetase-like"/>
    <property type="match status" value="1"/>
</dbReference>
<dbReference type="PANTHER" id="PTHR43352:SF1">
    <property type="entry name" value="ANTHRANILATE--COA LIGASE"/>
    <property type="match status" value="1"/>
</dbReference>
<dbReference type="Pfam" id="PF00501">
    <property type="entry name" value="AMP-binding"/>
    <property type="match status" value="1"/>
</dbReference>
<evidence type="ECO:0000256" key="4">
    <source>
        <dbReference type="ARBA" id="ARBA00022840"/>
    </source>
</evidence>
<dbReference type="GO" id="GO:0044550">
    <property type="term" value="P:secondary metabolite biosynthetic process"/>
    <property type="evidence" value="ECO:0007669"/>
    <property type="project" value="TreeGrafter"/>
</dbReference>
<dbReference type="InterPro" id="IPR000873">
    <property type="entry name" value="AMP-dep_synth/lig_dom"/>
</dbReference>
<dbReference type="Pfam" id="PF13193">
    <property type="entry name" value="AMP-binding_C"/>
    <property type="match status" value="1"/>
</dbReference>
<evidence type="ECO:0000256" key="2">
    <source>
        <dbReference type="ARBA" id="ARBA00022598"/>
    </source>
</evidence>
<evidence type="ECO:0000259" key="6">
    <source>
        <dbReference type="Pfam" id="PF13193"/>
    </source>
</evidence>
<dbReference type="Gene3D" id="3.40.50.12780">
    <property type="entry name" value="N-terminal domain of ligase-like"/>
    <property type="match status" value="1"/>
</dbReference>
<dbReference type="AlphaFoldDB" id="A0A6M1LER7"/>
<evidence type="ECO:0000259" key="5">
    <source>
        <dbReference type="Pfam" id="PF00501"/>
    </source>
</evidence>
<dbReference type="InterPro" id="IPR025110">
    <property type="entry name" value="AMP-bd_C"/>
</dbReference>
<feature type="domain" description="AMP-binding enzyme C-terminal" evidence="6">
    <location>
        <begin position="452"/>
        <end position="530"/>
    </location>
</feature>
<gene>
    <name evidence="7" type="ORF">G3576_02025</name>
</gene>
<dbReference type="NCBIfam" id="TIGR02262">
    <property type="entry name" value="benz_CoA_lig"/>
    <property type="match status" value="1"/>
</dbReference>
<dbReference type="InterPro" id="IPR042099">
    <property type="entry name" value="ANL_N_sf"/>
</dbReference>
<proteinExistence type="inferred from homology"/>
<accession>A0A6M1LER7</accession>
<dbReference type="FunFam" id="3.30.300.30:FF:000005">
    <property type="entry name" value="Acyl-coenzyme A synthetase ACSM5, mitochondrial"/>
    <property type="match status" value="1"/>
</dbReference>
<dbReference type="GO" id="GO:0016405">
    <property type="term" value="F:CoA-ligase activity"/>
    <property type="evidence" value="ECO:0007669"/>
    <property type="project" value="InterPro"/>
</dbReference>
<dbReference type="Gene3D" id="3.30.300.30">
    <property type="match status" value="1"/>
</dbReference>
<comment type="similarity">
    <text evidence="1">Belongs to the ATP-dependent AMP-binding enzyme family.</text>
</comment>
<reference evidence="7 8" key="2">
    <citation type="submission" date="2020-03" db="EMBL/GenBank/DDBJ databases">
        <title>Roseomonas stagni sp. nov., isolated from pond water in Japan.</title>
        <authorList>
            <person name="Furuhata K."/>
            <person name="Miyamoto H."/>
            <person name="Goto K."/>
        </authorList>
    </citation>
    <scope>NUCLEOTIDE SEQUENCE [LARGE SCALE GENOMIC DNA]</scope>
    <source>
        <strain evidence="7 8">PeD5</strain>
    </source>
</reference>
<dbReference type="RefSeq" id="WP_164692649.1">
    <property type="nucleotide sequence ID" value="NZ_JAAIKB010000001.1"/>
</dbReference>
<name>A0A6M1LER7_9PROT</name>
<keyword evidence="8" id="KW-1185">Reference proteome</keyword>
<evidence type="ECO:0000313" key="7">
    <source>
        <dbReference type="EMBL" id="NGM18773.1"/>
    </source>
</evidence>
<comment type="caution">
    <text evidence="7">The sequence shown here is derived from an EMBL/GenBank/DDBJ whole genome shotgun (WGS) entry which is preliminary data.</text>
</comment>
<sequence length="544" mass="59063">MDGMMMQALGASAHQDSFCRDNLPPRDQWPDFLLDRPEFQYPARLNCAVELLDRNLERGRGDHPALVTPAETLSYRQLAERVDRIAHVLVSRLGLVPGNRVLLRSANNAWMVAAYFAVLKAGGVVVATMPLLRAKELSQVLRKGRITHALCDARLVEELRKAEGPDLRHLVTWGNGMLEAMVAEAPGRFAACDTAADDVCLIGFTSGSTGEPKGTLHFHRDMLAICDGYAMQVLRPEPSDIFIGSPPLAFTFGLGGLVLFPFRVGATAVLLEKAPPEELPAAIAHHRATVCFTAPTAYRVMAAKAGEHDLSSLRKCVSAGETLPVPIFEAWQKATGLKLMDGIGATEMLHIFIAAREDQIRPGATGIPVPGYRAKVVDEAGQEVPRGTPGRLAVQGPTGCRYLDDPRQAQYVERGWNITGDTYVQDADGYFWYQARNDDMIVSAGYNIAGPEVESALLTHPAVKECGVVGAPDPERGMVVRAYVVLKDGVNGDAALVKALQDHVKAEVAPYKYPRSVVFVPALPRTETGKLQRFALRKQAQSGA</sequence>